<accession>A0AAX1N2U1</accession>
<dbReference type="InterPro" id="IPR011611">
    <property type="entry name" value="PfkB_dom"/>
</dbReference>
<dbReference type="GO" id="GO:0005829">
    <property type="term" value="C:cytosol"/>
    <property type="evidence" value="ECO:0007669"/>
    <property type="project" value="TreeGrafter"/>
</dbReference>
<proteinExistence type="predicted"/>
<dbReference type="Proteomes" id="UP000678679">
    <property type="component" value="Chromosome 1"/>
</dbReference>
<evidence type="ECO:0000256" key="1">
    <source>
        <dbReference type="ARBA" id="ARBA00022679"/>
    </source>
</evidence>
<reference evidence="4 5" key="1">
    <citation type="submission" date="2021-05" db="EMBL/GenBank/DDBJ databases">
        <title>Comparative genomic studies on the polysaccharide-degrading batcterial strains of the Flammeovirga genus.</title>
        <authorList>
            <person name="Zewei F."/>
            <person name="Zheng Z."/>
            <person name="Yu L."/>
            <person name="Ruyue G."/>
            <person name="Yanhong M."/>
            <person name="Yuanyuan C."/>
            <person name="Jingyan G."/>
            <person name="Wenjun H."/>
        </authorList>
    </citation>
    <scope>NUCLEOTIDE SEQUENCE [LARGE SCALE GENOMIC DNA]</scope>
    <source>
        <strain evidence="4 5">NBRC:100898</strain>
    </source>
</reference>
<evidence type="ECO:0000256" key="2">
    <source>
        <dbReference type="ARBA" id="ARBA00022777"/>
    </source>
</evidence>
<dbReference type="SUPFAM" id="SSF53613">
    <property type="entry name" value="Ribokinase-like"/>
    <property type="match status" value="1"/>
</dbReference>
<sequence length="301" mass="32679">MEVICSGLNVVDLLVAVPNEIPYGEKTECEKIIVQGGAPAGNAASGIAALGHDISFLGYFGDNTLSQIARAELKRHGVNHQLFIEKEGATPAIAIVQIDDTGERTVLYSMSNYSSFQPSDFKEEWLEQTKLILVDGYDTEINLHLLRLGKEKGITTVLDMEAAEESLMKEMVGLATHAILPLTCAQKLSKKDNIEDCVRTIASITEGQVVVTDGVNGSYAYNKGIIVHQPSYKVEVVDTTGCGDAFHAAYASAVLQGKSLRDRMNYGSFFASQVAKVFGGRTSFPSRSYMEENLPSLEETV</sequence>
<dbReference type="RefSeq" id="WP_169666852.1">
    <property type="nucleotide sequence ID" value="NZ_CP076132.1"/>
</dbReference>
<dbReference type="Pfam" id="PF00294">
    <property type="entry name" value="PfkB"/>
    <property type="match status" value="1"/>
</dbReference>
<evidence type="ECO:0000313" key="5">
    <source>
        <dbReference type="Proteomes" id="UP000678679"/>
    </source>
</evidence>
<evidence type="ECO:0000259" key="3">
    <source>
        <dbReference type="Pfam" id="PF00294"/>
    </source>
</evidence>
<keyword evidence="5" id="KW-1185">Reference proteome</keyword>
<organism evidence="4 5">
    <name type="scientific">Flammeovirga yaeyamensis</name>
    <dbReference type="NCBI Taxonomy" id="367791"/>
    <lineage>
        <taxon>Bacteria</taxon>
        <taxon>Pseudomonadati</taxon>
        <taxon>Bacteroidota</taxon>
        <taxon>Cytophagia</taxon>
        <taxon>Cytophagales</taxon>
        <taxon>Flammeovirgaceae</taxon>
        <taxon>Flammeovirga</taxon>
    </lineage>
</organism>
<keyword evidence="2 4" id="KW-0418">Kinase</keyword>
<dbReference type="Gene3D" id="3.40.1190.20">
    <property type="match status" value="1"/>
</dbReference>
<name>A0AAX1N2U1_9BACT</name>
<dbReference type="KEGG" id="fya:KMW28_18170"/>
<dbReference type="AlphaFoldDB" id="A0AAX1N2U1"/>
<feature type="domain" description="Carbohydrate kinase PfkB" evidence="3">
    <location>
        <begin position="15"/>
        <end position="286"/>
    </location>
</feature>
<keyword evidence="1" id="KW-0808">Transferase</keyword>
<dbReference type="EMBL" id="CP076132">
    <property type="protein sequence ID" value="QWG01562.1"/>
    <property type="molecule type" value="Genomic_DNA"/>
</dbReference>
<protein>
    <submittedName>
        <fullName evidence="4">Carbohydrate kinase family protein</fullName>
    </submittedName>
</protein>
<evidence type="ECO:0000313" key="4">
    <source>
        <dbReference type="EMBL" id="QWG01562.1"/>
    </source>
</evidence>
<dbReference type="PANTHER" id="PTHR10584">
    <property type="entry name" value="SUGAR KINASE"/>
    <property type="match status" value="1"/>
</dbReference>
<dbReference type="InterPro" id="IPR029056">
    <property type="entry name" value="Ribokinase-like"/>
</dbReference>
<dbReference type="PANTHER" id="PTHR10584:SF157">
    <property type="entry name" value="SULFOFRUCTOSE KINASE"/>
    <property type="match status" value="1"/>
</dbReference>
<dbReference type="GO" id="GO:0016301">
    <property type="term" value="F:kinase activity"/>
    <property type="evidence" value="ECO:0007669"/>
    <property type="project" value="UniProtKB-KW"/>
</dbReference>
<gene>
    <name evidence="4" type="ORF">KMW28_18170</name>
</gene>